<evidence type="ECO:0000256" key="8">
    <source>
        <dbReference type="RuleBase" id="RU004506"/>
    </source>
</evidence>
<keyword evidence="5 8" id="KW-0663">Pyridoxal phosphate</keyword>
<evidence type="ECO:0000256" key="4">
    <source>
        <dbReference type="ARBA" id="ARBA00022679"/>
    </source>
</evidence>
<dbReference type="Pfam" id="PF00266">
    <property type="entry name" value="Aminotran_5"/>
    <property type="match status" value="1"/>
</dbReference>
<reference evidence="10 11" key="1">
    <citation type="submission" date="2024-09" db="EMBL/GenBank/DDBJ databases">
        <authorList>
            <person name="Sun Q."/>
            <person name="Mori K."/>
        </authorList>
    </citation>
    <scope>NUCLEOTIDE SEQUENCE [LARGE SCALE GENOMIC DNA]</scope>
    <source>
        <strain evidence="10 11">ATCC 51285</strain>
    </source>
</reference>
<dbReference type="GO" id="GO:0008483">
    <property type="term" value="F:transaminase activity"/>
    <property type="evidence" value="ECO:0007669"/>
    <property type="project" value="UniProtKB-KW"/>
</dbReference>
<name>A0ABV5Z9J9_9GAMM</name>
<dbReference type="InterPro" id="IPR015421">
    <property type="entry name" value="PyrdxlP-dep_Trfase_major"/>
</dbReference>
<comment type="catalytic activity">
    <reaction evidence="6 8">
        <text>(sulfur carrier)-H + L-cysteine = (sulfur carrier)-SH + L-alanine</text>
        <dbReference type="Rhea" id="RHEA:43892"/>
        <dbReference type="Rhea" id="RHEA-COMP:14737"/>
        <dbReference type="Rhea" id="RHEA-COMP:14739"/>
        <dbReference type="ChEBI" id="CHEBI:29917"/>
        <dbReference type="ChEBI" id="CHEBI:35235"/>
        <dbReference type="ChEBI" id="CHEBI:57972"/>
        <dbReference type="ChEBI" id="CHEBI:64428"/>
        <dbReference type="EC" id="2.8.1.7"/>
    </reaction>
</comment>
<evidence type="ECO:0000313" key="10">
    <source>
        <dbReference type="EMBL" id="MFB9885214.1"/>
    </source>
</evidence>
<protein>
    <recommendedName>
        <fullName evidence="3 8">Cysteine desulfurase</fullName>
        <ecNumber evidence="3 8">2.8.1.7</ecNumber>
    </recommendedName>
</protein>
<dbReference type="EC" id="2.8.1.7" evidence="3 8"/>
<dbReference type="SUPFAM" id="SSF53383">
    <property type="entry name" value="PLP-dependent transferases"/>
    <property type="match status" value="1"/>
</dbReference>
<keyword evidence="10" id="KW-0032">Aminotransferase</keyword>
<evidence type="ECO:0000256" key="2">
    <source>
        <dbReference type="ARBA" id="ARBA00010447"/>
    </source>
</evidence>
<evidence type="ECO:0000313" key="11">
    <source>
        <dbReference type="Proteomes" id="UP001589628"/>
    </source>
</evidence>
<evidence type="ECO:0000256" key="3">
    <source>
        <dbReference type="ARBA" id="ARBA00012239"/>
    </source>
</evidence>
<dbReference type="InterPro" id="IPR010970">
    <property type="entry name" value="Cys_dSase_SufS"/>
</dbReference>
<dbReference type="RefSeq" id="WP_081414423.1">
    <property type="nucleotide sequence ID" value="NZ_JBHLZN010000001.1"/>
</dbReference>
<organism evidence="10 11">
    <name type="scientific">Balneatrix alpica</name>
    <dbReference type="NCBI Taxonomy" id="75684"/>
    <lineage>
        <taxon>Bacteria</taxon>
        <taxon>Pseudomonadati</taxon>
        <taxon>Pseudomonadota</taxon>
        <taxon>Gammaproteobacteria</taxon>
        <taxon>Oceanospirillales</taxon>
        <taxon>Balneatrichaceae</taxon>
        <taxon>Balneatrix</taxon>
    </lineage>
</organism>
<evidence type="ECO:0000256" key="7">
    <source>
        <dbReference type="RuleBase" id="RU004504"/>
    </source>
</evidence>
<comment type="similarity">
    <text evidence="2 8">Belongs to the class-V pyridoxal-phosphate-dependent aminotransferase family. Csd subfamily.</text>
</comment>
<dbReference type="NCBIfam" id="TIGR01979">
    <property type="entry name" value="sufS"/>
    <property type="match status" value="1"/>
</dbReference>
<evidence type="ECO:0000256" key="1">
    <source>
        <dbReference type="ARBA" id="ARBA00001933"/>
    </source>
</evidence>
<evidence type="ECO:0000256" key="6">
    <source>
        <dbReference type="ARBA" id="ARBA00050776"/>
    </source>
</evidence>
<gene>
    <name evidence="10" type="ORF">ACFFLH_02145</name>
</gene>
<dbReference type="InterPro" id="IPR015422">
    <property type="entry name" value="PyrdxlP-dep_Trfase_small"/>
</dbReference>
<evidence type="ECO:0000259" key="9">
    <source>
        <dbReference type="Pfam" id="PF00266"/>
    </source>
</evidence>
<comment type="caution">
    <text evidence="10">The sequence shown here is derived from an EMBL/GenBank/DDBJ whole genome shotgun (WGS) entry which is preliminary data.</text>
</comment>
<keyword evidence="4 8" id="KW-0808">Transferase</keyword>
<dbReference type="InterPro" id="IPR000192">
    <property type="entry name" value="Aminotrans_V_dom"/>
</dbReference>
<feature type="domain" description="Aminotransferase class V" evidence="9">
    <location>
        <begin position="29"/>
        <end position="401"/>
    </location>
</feature>
<dbReference type="PANTHER" id="PTHR43586:SF8">
    <property type="entry name" value="CYSTEINE DESULFURASE 1, CHLOROPLASTIC"/>
    <property type="match status" value="1"/>
</dbReference>
<dbReference type="EMBL" id="JBHLZN010000001">
    <property type="protein sequence ID" value="MFB9885214.1"/>
    <property type="molecule type" value="Genomic_DNA"/>
</dbReference>
<dbReference type="InterPro" id="IPR015424">
    <property type="entry name" value="PyrdxlP-dep_Trfase"/>
</dbReference>
<accession>A0ABV5Z9J9</accession>
<dbReference type="CDD" id="cd06453">
    <property type="entry name" value="SufS_like"/>
    <property type="match status" value="1"/>
</dbReference>
<evidence type="ECO:0000256" key="5">
    <source>
        <dbReference type="ARBA" id="ARBA00022898"/>
    </source>
</evidence>
<sequence>MDATPQPLNMDALRAQFPLLQAQAEQGRVYLDNAATAQKPQAMLDAQRHFYQQQNSNVHRAAHQLAAEATQAFEQARQQVAAFLNAARAEEIIWTRGATEAINLVANSYAASQLQAGDEILISVLEHHANIVPWQLLAARQGLVLKAIPLDQTSGELDLQQGLAMIGPRTKLLALSQMSNVLGYQPQLAPLIAAARQQGAAVLLDGTQAVVHGPVDVQALDCDFYVCSAHKLYGPTGLGVLYGRYALLEQMPPWQGGGEMIESVSLSAGSRFQPPPLRFEAGTPAIAEVISFAASLSYWQSLPRTALWQHEQRLFQRLLAGCRALADVRLPACYQLQQPNSILAMSFRDAHPQDIGTLLDMQGYAVRVGHHCAMPLLQALNCNGLLRVSLAFYNTEAEVDGFLQALERALTEF</sequence>
<comment type="function">
    <text evidence="8">Catalyzes the removal of elemental sulfur and selenium atoms from L-cysteine, L-cystine, L-selenocysteine, and L-selenocystine to produce L-alanine.</text>
</comment>
<dbReference type="Gene3D" id="3.40.640.10">
    <property type="entry name" value="Type I PLP-dependent aspartate aminotransferase-like (Major domain)"/>
    <property type="match status" value="1"/>
</dbReference>
<dbReference type="PROSITE" id="PS00595">
    <property type="entry name" value="AA_TRANSFER_CLASS_5"/>
    <property type="match status" value="1"/>
</dbReference>
<proteinExistence type="inferred from homology"/>
<dbReference type="Gene3D" id="3.90.1150.10">
    <property type="entry name" value="Aspartate Aminotransferase, domain 1"/>
    <property type="match status" value="1"/>
</dbReference>
<keyword evidence="11" id="KW-1185">Reference proteome</keyword>
<comment type="cofactor">
    <cofactor evidence="1 7">
        <name>pyridoxal 5'-phosphate</name>
        <dbReference type="ChEBI" id="CHEBI:597326"/>
    </cofactor>
</comment>
<dbReference type="Proteomes" id="UP001589628">
    <property type="component" value="Unassembled WGS sequence"/>
</dbReference>
<dbReference type="InterPro" id="IPR020578">
    <property type="entry name" value="Aminotrans_V_PyrdxlP_BS"/>
</dbReference>
<dbReference type="PANTHER" id="PTHR43586">
    <property type="entry name" value="CYSTEINE DESULFURASE"/>
    <property type="match status" value="1"/>
</dbReference>